<dbReference type="PANTHER" id="PTHR11819:SF195">
    <property type="entry name" value="SODIUM_GLUCOSE COTRANSPORTER 4"/>
    <property type="match status" value="1"/>
</dbReference>
<feature type="transmembrane region" description="Helical" evidence="7">
    <location>
        <begin position="72"/>
        <end position="92"/>
    </location>
</feature>
<dbReference type="InterPro" id="IPR001734">
    <property type="entry name" value="Na/solute_symporter"/>
</dbReference>
<proteinExistence type="inferred from homology"/>
<evidence type="ECO:0000256" key="2">
    <source>
        <dbReference type="ARBA" id="ARBA00006434"/>
    </source>
</evidence>
<reference evidence="8" key="2">
    <citation type="submission" date="2016-02" db="EMBL/GenBank/DDBJ databases">
        <authorList>
            <person name="Wen L."/>
            <person name="He K."/>
            <person name="Yang H."/>
        </authorList>
    </citation>
    <scope>NUCLEOTIDE SEQUENCE</scope>
    <source>
        <strain evidence="8">Victoria JH</strain>
    </source>
</reference>
<keyword evidence="5 7" id="KW-0472">Membrane</keyword>
<feature type="transmembrane region" description="Helical" evidence="7">
    <location>
        <begin position="182"/>
        <end position="202"/>
    </location>
</feature>
<evidence type="ECO:0000256" key="5">
    <source>
        <dbReference type="ARBA" id="ARBA00023136"/>
    </source>
</evidence>
<evidence type="ECO:0000256" key="7">
    <source>
        <dbReference type="SAM" id="Phobius"/>
    </source>
</evidence>
<keyword evidence="3 7" id="KW-0812">Transmembrane</keyword>
<feature type="transmembrane region" description="Helical" evidence="7">
    <location>
        <begin position="364"/>
        <end position="386"/>
    </location>
</feature>
<dbReference type="InterPro" id="IPR038377">
    <property type="entry name" value="Na/Glc_symporter_sf"/>
</dbReference>
<dbReference type="PANTHER" id="PTHR11819">
    <property type="entry name" value="SOLUTE CARRIER FAMILY 5"/>
    <property type="match status" value="1"/>
</dbReference>
<dbReference type="CDD" id="cd11477">
    <property type="entry name" value="SLC5sbd_u1"/>
    <property type="match status" value="1"/>
</dbReference>
<dbReference type="GO" id="GO:0005412">
    <property type="term" value="F:D-glucose:sodium symporter activity"/>
    <property type="evidence" value="ECO:0007669"/>
    <property type="project" value="TreeGrafter"/>
</dbReference>
<evidence type="ECO:0000256" key="4">
    <source>
        <dbReference type="ARBA" id="ARBA00022989"/>
    </source>
</evidence>
<accession>A0A161I6T5</accession>
<feature type="transmembrane region" description="Helical" evidence="7">
    <location>
        <begin position="425"/>
        <end position="445"/>
    </location>
</feature>
<feature type="transmembrane region" description="Helical" evidence="7">
    <location>
        <begin position="531"/>
        <end position="549"/>
    </location>
</feature>
<feature type="transmembrane region" description="Helical" evidence="7">
    <location>
        <begin position="262"/>
        <end position="285"/>
    </location>
</feature>
<name>A0A161I6T5_9GAMM</name>
<dbReference type="GO" id="GO:0005886">
    <property type="term" value="C:plasma membrane"/>
    <property type="evidence" value="ECO:0007669"/>
    <property type="project" value="TreeGrafter"/>
</dbReference>
<keyword evidence="4 7" id="KW-1133">Transmembrane helix</keyword>
<sequence length="603" mass="66299">MNFDLDTAVIGIYFLFLIAIGWLFRTFTSNTSDYFRGGGKMLWWMVGATSFMTQFSAWTFTGAAGKAYNDGFAVAIIFMANAFGYLMNYLYFAPRFRQLRVITVIQAIRQRFGSVNEQVFTWSSMPTSIINAGIWLNGLAIVTSGLFGYDMETTIIVTGLVVLFMSVTGGSWAVIASDYMQMVIIMAVTITCAVVAIIKSGGPGHIVQDFPVDFLIGGDMNYLSLFALWGFFIFVKQFSITNNMLNSYRYLAAKDSKNARKAGLLACVLMTMGPFIWFMPSWFMASEGIDLFALYPEAGAKAADFAYMSFVSLYMPAGMLGLLVAAMFAATMSSMDSGLNRNSGIFVKNFYEVVLRPKASETELLLMSRLSSTVFGLAIIGFALFINSLKGLSLFDAMMYVGALIGLPMTIPGLLGFFIRKTPDWAAWATLVVGGLVSYVVGFMMTPDFVVNTFGLDADLTSREWSDTKVAVGIMAHTVITAGFFALTTLFYRGLSPEREAEVNTFFVNRDTPVVSDDDEHREVDNRQRNILGYLILVAGLAVMLMFLVPNPLWGRMVFVLCGGIVVAIGLLLITSIDKPSVDKLSMDKLRDQKPSAHSGSAS</sequence>
<feature type="transmembrane region" description="Helical" evidence="7">
    <location>
        <begin position="222"/>
        <end position="241"/>
    </location>
</feature>
<feature type="transmembrane region" description="Helical" evidence="7">
    <location>
        <begin position="398"/>
        <end position="418"/>
    </location>
</feature>
<feature type="transmembrane region" description="Helical" evidence="7">
    <location>
        <begin position="129"/>
        <end position="149"/>
    </location>
</feature>
<dbReference type="Gene3D" id="1.20.1730.10">
    <property type="entry name" value="Sodium/glucose cotransporter"/>
    <property type="match status" value="1"/>
</dbReference>
<evidence type="ECO:0000313" key="8">
    <source>
        <dbReference type="EMBL" id="ANB32497.1"/>
    </source>
</evidence>
<evidence type="ECO:0000256" key="3">
    <source>
        <dbReference type="ARBA" id="ARBA00022692"/>
    </source>
</evidence>
<dbReference type="EMBL" id="KU697808">
    <property type="protein sequence ID" value="ANB32497.1"/>
    <property type="molecule type" value="Genomic_DNA"/>
</dbReference>
<reference evidence="8" key="1">
    <citation type="journal article" date="2016" name="Proc. Natl. Acad. Sci. U.S.A.">
        <title>KdgF, the missing link in the microbial metabolism of uronate sugars from pectin and alginate.</title>
        <authorList>
            <person name="Hobbs J.K."/>
            <person name="Lee S.M."/>
            <person name="Robb M."/>
            <person name="Hof F."/>
            <person name="Barr C."/>
            <person name="Abe K.T."/>
            <person name="Hehemann J.H."/>
            <person name="McLean R."/>
            <person name="Abbott D.W."/>
            <person name="Boraston A.B."/>
        </authorList>
    </citation>
    <scope>NUCLEOTIDE SEQUENCE</scope>
    <source>
        <strain evidence="8">Victoria JH</strain>
    </source>
</reference>
<comment type="similarity">
    <text evidence="2 6">Belongs to the sodium:solute symporter (SSF) (TC 2.A.21) family.</text>
</comment>
<comment type="subcellular location">
    <subcellularLocation>
        <location evidence="1">Membrane</location>
        <topology evidence="1">Multi-pass membrane protein</topology>
    </subcellularLocation>
</comment>
<evidence type="ECO:0000256" key="1">
    <source>
        <dbReference type="ARBA" id="ARBA00004141"/>
    </source>
</evidence>
<organism evidence="8">
    <name type="scientific">Halomonas sp. Victoria JH</name>
    <dbReference type="NCBI Taxonomy" id="1798866"/>
    <lineage>
        <taxon>Bacteria</taxon>
        <taxon>Pseudomonadati</taxon>
        <taxon>Pseudomonadota</taxon>
        <taxon>Gammaproteobacteria</taxon>
        <taxon>Oceanospirillales</taxon>
        <taxon>Halomonadaceae</taxon>
        <taxon>Halomonas</taxon>
    </lineage>
</organism>
<feature type="transmembrane region" description="Helical" evidence="7">
    <location>
        <begin position="555"/>
        <end position="577"/>
    </location>
</feature>
<feature type="transmembrane region" description="Helical" evidence="7">
    <location>
        <begin position="12"/>
        <end position="29"/>
    </location>
</feature>
<dbReference type="Pfam" id="PF00474">
    <property type="entry name" value="SSF"/>
    <property type="match status" value="1"/>
</dbReference>
<evidence type="ECO:0000256" key="6">
    <source>
        <dbReference type="RuleBase" id="RU362091"/>
    </source>
</evidence>
<feature type="transmembrane region" description="Helical" evidence="7">
    <location>
        <begin position="305"/>
        <end position="331"/>
    </location>
</feature>
<feature type="transmembrane region" description="Helical" evidence="7">
    <location>
        <begin position="470"/>
        <end position="492"/>
    </location>
</feature>
<protein>
    <submittedName>
        <fullName evidence="8">Transporter ToaABC-1</fullName>
    </submittedName>
</protein>
<feature type="transmembrane region" description="Helical" evidence="7">
    <location>
        <begin position="41"/>
        <end position="60"/>
    </location>
</feature>
<dbReference type="AlphaFoldDB" id="A0A161I6T5"/>
<feature type="transmembrane region" description="Helical" evidence="7">
    <location>
        <begin position="155"/>
        <end position="175"/>
    </location>
</feature>
<dbReference type="PROSITE" id="PS50283">
    <property type="entry name" value="NA_SOLUT_SYMP_3"/>
    <property type="match status" value="1"/>
</dbReference>